<dbReference type="Gene3D" id="3.20.20.10">
    <property type="entry name" value="Alanine racemase"/>
    <property type="match status" value="1"/>
</dbReference>
<dbReference type="PANTHER" id="PTHR10146">
    <property type="entry name" value="PROLINE SYNTHETASE CO-TRANSCRIBED BACTERIAL HOMOLOG PROTEIN"/>
    <property type="match status" value="1"/>
</dbReference>
<reference evidence="3" key="1">
    <citation type="submission" date="2018-06" db="EMBL/GenBank/DDBJ databases">
        <authorList>
            <person name="Zhirakovskaya E."/>
        </authorList>
    </citation>
    <scope>NUCLEOTIDE SEQUENCE</scope>
</reference>
<dbReference type="NCBIfam" id="TIGR00044">
    <property type="entry name" value="YggS family pyridoxal phosphate-dependent enzyme"/>
    <property type="match status" value="1"/>
</dbReference>
<feature type="domain" description="Alanine racemase N-terminal" evidence="2">
    <location>
        <begin position="25"/>
        <end position="229"/>
    </location>
</feature>
<protein>
    <submittedName>
        <fullName evidence="3">UPF0001 protein YggS</fullName>
    </submittedName>
</protein>
<evidence type="ECO:0000256" key="1">
    <source>
        <dbReference type="ARBA" id="ARBA00022898"/>
    </source>
</evidence>
<dbReference type="FunFam" id="3.20.20.10:FF:000018">
    <property type="entry name" value="Pyridoxal phosphate homeostasis protein"/>
    <property type="match status" value="1"/>
</dbReference>
<dbReference type="PROSITE" id="PS01211">
    <property type="entry name" value="UPF0001"/>
    <property type="match status" value="1"/>
</dbReference>
<proteinExistence type="inferred from homology"/>
<sequence length="231" mass="25646">MSQLAENLSRLQLKIKACAEASGRNVNDIQLIAVSKTRTLDEVKQIAELGQINFGENTVQDALTKIPHLNQQLEWHFIGHLQSKKAGKLPGYFQWIHSIDSIKLAQKLSTAMSSHSDNATLNCLIQVNVSGDENKSGLKPEQVKTFLQEVLNFQLPCLQWRGLMTIGVQGDEQQTRSAFAQLRALQQQCNAELNLSMFDQLSMGMSGDYCLAIEEGATLIRVGTSIFGQRT</sequence>
<organism evidence="3">
    <name type="scientific">hydrothermal vent metagenome</name>
    <dbReference type="NCBI Taxonomy" id="652676"/>
    <lineage>
        <taxon>unclassified sequences</taxon>
        <taxon>metagenomes</taxon>
        <taxon>ecological metagenomes</taxon>
    </lineage>
</organism>
<dbReference type="PIRSF" id="PIRSF004848">
    <property type="entry name" value="YBL036c_PLPDEIII"/>
    <property type="match status" value="1"/>
</dbReference>
<dbReference type="EMBL" id="UOFE01000002">
    <property type="protein sequence ID" value="VAW50283.1"/>
    <property type="molecule type" value="Genomic_DNA"/>
</dbReference>
<keyword evidence="1" id="KW-0663">Pyridoxal phosphate</keyword>
<name>A0A3B0WD61_9ZZZZ</name>
<dbReference type="InterPro" id="IPR011078">
    <property type="entry name" value="PyrdxlP_homeostasis"/>
</dbReference>
<dbReference type="CDD" id="cd00635">
    <property type="entry name" value="PLPDE_III_YBL036c_like"/>
    <property type="match status" value="1"/>
</dbReference>
<gene>
    <name evidence="3" type="ORF">MNBD_GAMMA05-1327</name>
</gene>
<dbReference type="GO" id="GO:0030170">
    <property type="term" value="F:pyridoxal phosphate binding"/>
    <property type="evidence" value="ECO:0007669"/>
    <property type="project" value="InterPro"/>
</dbReference>
<evidence type="ECO:0000259" key="2">
    <source>
        <dbReference type="Pfam" id="PF01168"/>
    </source>
</evidence>
<dbReference type="InterPro" id="IPR001608">
    <property type="entry name" value="Ala_racemase_N"/>
</dbReference>
<accession>A0A3B0WD61</accession>
<dbReference type="SUPFAM" id="SSF51419">
    <property type="entry name" value="PLP-binding barrel"/>
    <property type="match status" value="1"/>
</dbReference>
<evidence type="ECO:0000313" key="3">
    <source>
        <dbReference type="EMBL" id="VAW50283.1"/>
    </source>
</evidence>
<dbReference type="AlphaFoldDB" id="A0A3B0WD61"/>
<dbReference type="InterPro" id="IPR029066">
    <property type="entry name" value="PLP-binding_barrel"/>
</dbReference>
<dbReference type="Pfam" id="PF01168">
    <property type="entry name" value="Ala_racemase_N"/>
    <property type="match status" value="1"/>
</dbReference>
<dbReference type="PANTHER" id="PTHR10146:SF14">
    <property type="entry name" value="PYRIDOXAL PHOSPHATE HOMEOSTASIS PROTEIN"/>
    <property type="match status" value="1"/>
</dbReference>
<dbReference type="HAMAP" id="MF_02087">
    <property type="entry name" value="PLP_homeostasis"/>
    <property type="match status" value="1"/>
</dbReference>